<gene>
    <name evidence="2" type="ORF">RU96_GL001668</name>
</gene>
<evidence type="ECO:0000313" key="2">
    <source>
        <dbReference type="EMBL" id="OJG16171.1"/>
    </source>
</evidence>
<dbReference type="STRING" id="317010.RU96_GL001668"/>
<keyword evidence="1" id="KW-1133">Transmembrane helix</keyword>
<keyword evidence="1" id="KW-0472">Membrane</keyword>
<sequence length="141" mass="16006">MTPLKIKEFIKASKLKPWDFIIVIFLIIASFIPTLIFGLQQTNAPVTTKVAVLRVDGKEIKSFKLFKGQKETYRYEDKDGDYNLIEVKDDQIRIKEANCGDQVCVRRGWAKENGETIVCLPHKLVIEVQGNTGGDGDDLIY</sequence>
<protein>
    <submittedName>
        <fullName evidence="2">Uncharacterized protein</fullName>
    </submittedName>
</protein>
<proteinExistence type="predicted"/>
<feature type="transmembrane region" description="Helical" evidence="1">
    <location>
        <begin position="20"/>
        <end position="39"/>
    </location>
</feature>
<accession>A0A1L8R8S4</accession>
<dbReference type="CDD" id="cd09911">
    <property type="entry name" value="Lin0431_like"/>
    <property type="match status" value="1"/>
</dbReference>
<dbReference type="AlphaFoldDB" id="A0A1L8R8S4"/>
<evidence type="ECO:0000256" key="1">
    <source>
        <dbReference type="SAM" id="Phobius"/>
    </source>
</evidence>
<evidence type="ECO:0000313" key="3">
    <source>
        <dbReference type="Proteomes" id="UP000182835"/>
    </source>
</evidence>
<name>A0A1L8R8S4_9ENTE</name>
<dbReference type="Pfam" id="PF07009">
    <property type="entry name" value="NusG_II"/>
    <property type="match status" value="1"/>
</dbReference>
<reference evidence="2 3" key="1">
    <citation type="submission" date="2014-12" db="EMBL/GenBank/DDBJ databases">
        <title>Draft genome sequences of 29 type strains of Enterococci.</title>
        <authorList>
            <person name="Zhong Z."/>
            <person name="Sun Z."/>
            <person name="Liu W."/>
            <person name="Zhang W."/>
            <person name="Zhang H."/>
        </authorList>
    </citation>
    <scope>NUCLEOTIDE SEQUENCE [LARGE SCALE GENOMIC DNA]</scope>
    <source>
        <strain evidence="2 3">DSM 21207</strain>
    </source>
</reference>
<dbReference type="Gene3D" id="2.60.320.10">
    <property type="entry name" value="N-utilization substance G protein NusG, insert domain"/>
    <property type="match status" value="1"/>
</dbReference>
<dbReference type="OrthoDB" id="47603at2"/>
<dbReference type="Proteomes" id="UP000182835">
    <property type="component" value="Unassembled WGS sequence"/>
</dbReference>
<dbReference type="InterPro" id="IPR038690">
    <property type="entry name" value="NusG_2_sf"/>
</dbReference>
<comment type="caution">
    <text evidence="2">The sequence shown here is derived from an EMBL/GenBank/DDBJ whole genome shotgun (WGS) entry which is preliminary data.</text>
</comment>
<keyword evidence="1" id="KW-0812">Transmembrane</keyword>
<organism evidence="2 3">
    <name type="scientific">Enterococcus canintestini</name>
    <dbReference type="NCBI Taxonomy" id="317010"/>
    <lineage>
        <taxon>Bacteria</taxon>
        <taxon>Bacillati</taxon>
        <taxon>Bacillota</taxon>
        <taxon>Bacilli</taxon>
        <taxon>Lactobacillales</taxon>
        <taxon>Enterococcaceae</taxon>
        <taxon>Enterococcus</taxon>
    </lineage>
</organism>
<dbReference type="EMBL" id="JXKG01000003">
    <property type="protein sequence ID" value="OJG16171.1"/>
    <property type="molecule type" value="Genomic_DNA"/>
</dbReference>